<feature type="region of interest" description="Disordered" evidence="2">
    <location>
        <begin position="1"/>
        <end position="82"/>
    </location>
</feature>
<evidence type="ECO:0000256" key="2">
    <source>
        <dbReference type="SAM" id="MobiDB-lite"/>
    </source>
</evidence>
<feature type="compositionally biased region" description="Polar residues" evidence="2">
    <location>
        <begin position="1"/>
        <end position="16"/>
    </location>
</feature>
<comment type="caution">
    <text evidence="4">The sequence shown here is derived from an EMBL/GenBank/DDBJ whole genome shotgun (WGS) entry which is preliminary data.</text>
</comment>
<reference evidence="4 5" key="1">
    <citation type="submission" date="2017-12" db="EMBL/GenBank/DDBJ databases">
        <title>High-resolution comparative analysis of great ape genomes.</title>
        <authorList>
            <person name="Pollen A."/>
            <person name="Hastie A."/>
            <person name="Hormozdiari F."/>
            <person name="Dougherty M."/>
            <person name="Liu R."/>
            <person name="Chaisson M."/>
            <person name="Hoppe E."/>
            <person name="Hill C."/>
            <person name="Pang A."/>
            <person name="Hillier L."/>
            <person name="Baker C."/>
            <person name="Armstrong J."/>
            <person name="Shendure J."/>
            <person name="Paten B."/>
            <person name="Wilson R."/>
            <person name="Chao H."/>
            <person name="Schneider V."/>
            <person name="Ventura M."/>
            <person name="Kronenberg Z."/>
            <person name="Murali S."/>
            <person name="Gordon D."/>
            <person name="Cantsilieris S."/>
            <person name="Munson K."/>
            <person name="Nelson B."/>
            <person name="Raja A."/>
            <person name="Underwood J."/>
            <person name="Diekhans M."/>
            <person name="Fiddes I."/>
            <person name="Haussler D."/>
            <person name="Eichler E."/>
        </authorList>
    </citation>
    <scope>NUCLEOTIDE SEQUENCE [LARGE SCALE GENOMIC DNA]</scope>
    <source>
        <strain evidence="4">Yerkes chimp pedigree #C0471</strain>
    </source>
</reference>
<evidence type="ECO:0000256" key="1">
    <source>
        <dbReference type="ARBA" id="ARBA00023054"/>
    </source>
</evidence>
<organism evidence="4 5">
    <name type="scientific">Pan troglodytes</name>
    <name type="common">Chimpanzee</name>
    <dbReference type="NCBI Taxonomy" id="9598"/>
    <lineage>
        <taxon>Eukaryota</taxon>
        <taxon>Metazoa</taxon>
        <taxon>Chordata</taxon>
        <taxon>Craniata</taxon>
        <taxon>Vertebrata</taxon>
        <taxon>Euteleostomi</taxon>
        <taxon>Mammalia</taxon>
        <taxon>Eutheria</taxon>
        <taxon>Euarchontoglires</taxon>
        <taxon>Primates</taxon>
        <taxon>Haplorrhini</taxon>
        <taxon>Catarrhini</taxon>
        <taxon>Hominidae</taxon>
        <taxon>Pan</taxon>
    </lineage>
</organism>
<feature type="non-terminal residue" evidence="4">
    <location>
        <position position="1"/>
    </location>
</feature>
<dbReference type="AlphaFoldDB" id="A0A2J8IJF1"/>
<dbReference type="GO" id="GO:0005794">
    <property type="term" value="C:Golgi apparatus"/>
    <property type="evidence" value="ECO:0007669"/>
    <property type="project" value="InterPro"/>
</dbReference>
<gene>
    <name evidence="4" type="ORF">CK820_G0057021</name>
</gene>
<evidence type="ECO:0000313" key="4">
    <source>
        <dbReference type="EMBL" id="PNI10645.1"/>
    </source>
</evidence>
<dbReference type="Pfam" id="PF15070">
    <property type="entry name" value="GOLGA2L5"/>
    <property type="match status" value="1"/>
</dbReference>
<dbReference type="Proteomes" id="UP000236370">
    <property type="component" value="Unassembled WGS sequence"/>
</dbReference>
<evidence type="ECO:0000259" key="3">
    <source>
        <dbReference type="Pfam" id="PF15070"/>
    </source>
</evidence>
<evidence type="ECO:0000313" key="5">
    <source>
        <dbReference type="Proteomes" id="UP000236370"/>
    </source>
</evidence>
<feature type="domain" description="Golgin subfamily A conserved" evidence="3">
    <location>
        <begin position="57"/>
        <end position="152"/>
    </location>
</feature>
<sequence length="179" mass="19288">EPAASHQNQQPETQLSLVALPGEGDGGEHLDSEEEQAPQPMPNIPEDLESREAVSGFMDLRKEKADRKEQGSCGAVGGAPVSEPCPLAGEYVTVYESQGAVPNTQHQEMEDVISLAQNEEEMKANLLELQELMLPLGGDHNEGHDKFLATAQNPADEPTPGAPAPRNLGLPVSRMIFMR</sequence>
<protein>
    <submittedName>
        <fullName evidence="4">GOLGA6A isoform 1</fullName>
    </submittedName>
</protein>
<dbReference type="EMBL" id="NBAG03003280">
    <property type="protein sequence ID" value="PNI10645.1"/>
    <property type="molecule type" value="Genomic_DNA"/>
</dbReference>
<name>A0A2J8IJF1_PANTR</name>
<dbReference type="STRING" id="9598.ENSPTRP00000057482"/>
<dbReference type="PANTHER" id="PTHR10881">
    <property type="entry name" value="GOLGIN SUBFAMILY A MEMBER-RELATED"/>
    <property type="match status" value="1"/>
</dbReference>
<dbReference type="InterPro" id="IPR024858">
    <property type="entry name" value="GOLGA"/>
</dbReference>
<feature type="compositionally biased region" description="Basic and acidic residues" evidence="2">
    <location>
        <begin position="59"/>
        <end position="70"/>
    </location>
</feature>
<dbReference type="PANTHER" id="PTHR10881:SF44">
    <property type="entry name" value="GOLGIN SUBFAMILY A MEMBER 6A-RELATED"/>
    <property type="match status" value="1"/>
</dbReference>
<keyword evidence="1" id="KW-0175">Coiled coil</keyword>
<proteinExistence type="predicted"/>
<accession>A0A2J8IJF1</accession>
<dbReference type="InterPro" id="IPR043976">
    <property type="entry name" value="GOLGA_cons_dom"/>
</dbReference>